<dbReference type="HOGENOM" id="CLU_1775189_0_0_5"/>
<proteinExistence type="inferred from homology"/>
<dbReference type="Gene3D" id="1.20.120.50">
    <property type="entry name" value="Hemerythrin-like"/>
    <property type="match status" value="1"/>
</dbReference>
<evidence type="ECO:0000313" key="5">
    <source>
        <dbReference type="Proteomes" id="UP000007058"/>
    </source>
</evidence>
<dbReference type="Proteomes" id="UP000007058">
    <property type="component" value="Chromosome"/>
</dbReference>
<protein>
    <recommendedName>
        <fullName evidence="6">Hemerythrin-like domain-containing protein</fullName>
    </recommendedName>
</protein>
<dbReference type="KEGG" id="mag:amb3418"/>
<evidence type="ECO:0000313" key="4">
    <source>
        <dbReference type="EMBL" id="BAE52222.1"/>
    </source>
</evidence>
<evidence type="ECO:0000256" key="3">
    <source>
        <dbReference type="ARBA" id="ARBA00023004"/>
    </source>
</evidence>
<organism evidence="4 5">
    <name type="scientific">Paramagnetospirillum magneticum (strain ATCC 700264 / AMB-1)</name>
    <name type="common">Magnetospirillum magneticum</name>
    <dbReference type="NCBI Taxonomy" id="342108"/>
    <lineage>
        <taxon>Bacteria</taxon>
        <taxon>Pseudomonadati</taxon>
        <taxon>Pseudomonadota</taxon>
        <taxon>Alphaproteobacteria</taxon>
        <taxon>Rhodospirillales</taxon>
        <taxon>Magnetospirillaceae</taxon>
        <taxon>Paramagnetospirillum</taxon>
    </lineage>
</organism>
<keyword evidence="2" id="KW-0479">Metal-binding</keyword>
<dbReference type="AlphaFoldDB" id="Q2W1Q3"/>
<keyword evidence="5" id="KW-1185">Reference proteome</keyword>
<dbReference type="GO" id="GO:0046872">
    <property type="term" value="F:metal ion binding"/>
    <property type="evidence" value="ECO:0007669"/>
    <property type="project" value="UniProtKB-KW"/>
</dbReference>
<dbReference type="EMBL" id="AP007255">
    <property type="protein sequence ID" value="BAE52222.1"/>
    <property type="molecule type" value="Genomic_DNA"/>
</dbReference>
<evidence type="ECO:0000256" key="2">
    <source>
        <dbReference type="ARBA" id="ARBA00022723"/>
    </source>
</evidence>
<dbReference type="InterPro" id="IPR035938">
    <property type="entry name" value="Hemerythrin-like_sf"/>
</dbReference>
<evidence type="ECO:0000256" key="1">
    <source>
        <dbReference type="ARBA" id="ARBA00010587"/>
    </source>
</evidence>
<accession>Q2W1Q3</accession>
<dbReference type="SUPFAM" id="SSF47188">
    <property type="entry name" value="Hemerythrin-like"/>
    <property type="match status" value="1"/>
</dbReference>
<comment type="similarity">
    <text evidence="1">Belongs to the hemerythrin family.</text>
</comment>
<sequence length="146" mass="16252">MEAPMFLWNMSLETGIEAVDQGRKRMLGAMADFFQGMDDPSLGQQTLAARTGAIFNAMKAAFAAENAYLIERDAPDLERHQANHAALSAAFVDLCRKLIPKIKTHKQAQQCCLEIYQLVDEAIFHHITKEVASYRTLARTPVKKAG</sequence>
<evidence type="ECO:0008006" key="6">
    <source>
        <dbReference type="Google" id="ProtNLM"/>
    </source>
</evidence>
<reference evidence="4 5" key="1">
    <citation type="journal article" date="2005" name="DNA Res.">
        <title>Complete genome sequence of the facultative anaerobic magnetotactic bacterium Magnetospirillum sp. strain AMB-1.</title>
        <authorList>
            <person name="Matsunaga T."/>
            <person name="Okamura Y."/>
            <person name="Fukuda Y."/>
            <person name="Wahyudi A.T."/>
            <person name="Murase Y."/>
            <person name="Takeyama H."/>
        </authorList>
    </citation>
    <scope>NUCLEOTIDE SEQUENCE [LARGE SCALE GENOMIC DNA]</scope>
    <source>
        <strain evidence="5">ATCC 700264 / AMB-1</strain>
    </source>
</reference>
<keyword evidence="3" id="KW-0408">Iron</keyword>
<name>Q2W1Q3_PARM1</name>
<gene>
    <name evidence="4" type="ordered locus">amb3418</name>
</gene>